<dbReference type="RefSeq" id="WP_307411881.1">
    <property type="nucleotide sequence ID" value="NZ_JAUSTW010000007.1"/>
</dbReference>
<keyword evidence="1" id="KW-1133">Transmembrane helix</keyword>
<proteinExistence type="predicted"/>
<feature type="transmembrane region" description="Helical" evidence="1">
    <location>
        <begin position="12"/>
        <end position="30"/>
    </location>
</feature>
<accession>A0ABT9XYV6</accession>
<reference evidence="2 3" key="1">
    <citation type="submission" date="2023-07" db="EMBL/GenBank/DDBJ databases">
        <title>Genomic Encyclopedia of Type Strains, Phase IV (KMG-IV): sequencing the most valuable type-strain genomes for metagenomic binning, comparative biology and taxonomic classification.</title>
        <authorList>
            <person name="Goeker M."/>
        </authorList>
    </citation>
    <scope>NUCLEOTIDE SEQUENCE [LARGE SCALE GENOMIC DNA]</scope>
    <source>
        <strain evidence="2 3">DSM 27594</strain>
    </source>
</reference>
<feature type="transmembrane region" description="Helical" evidence="1">
    <location>
        <begin position="50"/>
        <end position="71"/>
    </location>
</feature>
<evidence type="ECO:0000256" key="1">
    <source>
        <dbReference type="SAM" id="Phobius"/>
    </source>
</evidence>
<evidence type="ECO:0000313" key="2">
    <source>
        <dbReference type="EMBL" id="MDQ0200764.1"/>
    </source>
</evidence>
<name>A0ABT9XYV6_9BACI</name>
<organism evidence="2 3">
    <name type="scientific">Neobacillus ginsengisoli</name>
    <dbReference type="NCBI Taxonomy" id="904295"/>
    <lineage>
        <taxon>Bacteria</taxon>
        <taxon>Bacillati</taxon>
        <taxon>Bacillota</taxon>
        <taxon>Bacilli</taxon>
        <taxon>Bacillales</taxon>
        <taxon>Bacillaceae</taxon>
        <taxon>Neobacillus</taxon>
    </lineage>
</organism>
<protein>
    <submittedName>
        <fullName evidence="2">Uncharacterized protein</fullName>
    </submittedName>
</protein>
<comment type="caution">
    <text evidence="2">The sequence shown here is derived from an EMBL/GenBank/DDBJ whole genome shotgun (WGS) entry which is preliminary data.</text>
</comment>
<keyword evidence="3" id="KW-1185">Reference proteome</keyword>
<keyword evidence="1" id="KW-0472">Membrane</keyword>
<gene>
    <name evidence="2" type="ORF">J2S10_003966</name>
</gene>
<evidence type="ECO:0000313" key="3">
    <source>
        <dbReference type="Proteomes" id="UP001224122"/>
    </source>
</evidence>
<sequence length="76" mass="8527">MDHIEPGTPEADSIVVDMAVVGSIGLALYLMDNHQIQYFFSSLNDLHVNLSWYITSLCNFCLCGLVWIPIFTMGMN</sequence>
<keyword evidence="1" id="KW-0812">Transmembrane</keyword>
<dbReference type="Proteomes" id="UP001224122">
    <property type="component" value="Unassembled WGS sequence"/>
</dbReference>
<dbReference type="EMBL" id="JAUSTW010000007">
    <property type="protein sequence ID" value="MDQ0200764.1"/>
    <property type="molecule type" value="Genomic_DNA"/>
</dbReference>